<evidence type="ECO:0000313" key="1">
    <source>
        <dbReference type="EMBL" id="AQK72907.1"/>
    </source>
</evidence>
<dbReference type="InterPro" id="IPR036047">
    <property type="entry name" value="F-box-like_dom_sf"/>
</dbReference>
<proteinExistence type="predicted"/>
<dbReference type="Proteomes" id="UP000007305">
    <property type="component" value="Chromosome 5"/>
</dbReference>
<reference evidence="3" key="1">
    <citation type="journal article" date="2009" name="Science">
        <title>The B73 maize genome: complexity, diversity, and dynamics.</title>
        <authorList>
            <person name="Schnable P.S."/>
            <person name="Ware D."/>
            <person name="Fulton R.S."/>
            <person name="Stein J.C."/>
            <person name="Wei F."/>
            <person name="Pasternak S."/>
            <person name="Liang C."/>
            <person name="Zhang J."/>
            <person name="Fulton L."/>
            <person name="Graves T.A."/>
            <person name="Minx P."/>
            <person name="Reily A.D."/>
            <person name="Courtney L."/>
            <person name="Kruchowski S.S."/>
            <person name="Tomlinson C."/>
            <person name="Strong C."/>
            <person name="Delehaunty K."/>
            <person name="Fronick C."/>
            <person name="Courtney B."/>
            <person name="Rock S.M."/>
            <person name="Belter E."/>
            <person name="Du F."/>
            <person name="Kim K."/>
            <person name="Abbott R.M."/>
            <person name="Cotton M."/>
            <person name="Levy A."/>
            <person name="Marchetto P."/>
            <person name="Ochoa K."/>
            <person name="Jackson S.M."/>
            <person name="Gillam B."/>
            <person name="Chen W."/>
            <person name="Yan L."/>
            <person name="Higginbotham J."/>
            <person name="Cardenas M."/>
            <person name="Waligorski J."/>
            <person name="Applebaum E."/>
            <person name="Phelps L."/>
            <person name="Falcone J."/>
            <person name="Kanchi K."/>
            <person name="Thane T."/>
            <person name="Scimone A."/>
            <person name="Thane N."/>
            <person name="Henke J."/>
            <person name="Wang T."/>
            <person name="Ruppert J."/>
            <person name="Shah N."/>
            <person name="Rotter K."/>
            <person name="Hodges J."/>
            <person name="Ingenthron E."/>
            <person name="Cordes M."/>
            <person name="Kohlberg S."/>
            <person name="Sgro J."/>
            <person name="Delgado B."/>
            <person name="Mead K."/>
            <person name="Chinwalla A."/>
            <person name="Leonard S."/>
            <person name="Crouse K."/>
            <person name="Collura K."/>
            <person name="Kudrna D."/>
            <person name="Currie J."/>
            <person name="He R."/>
            <person name="Angelova A."/>
            <person name="Rajasekar S."/>
            <person name="Mueller T."/>
            <person name="Lomeli R."/>
            <person name="Scara G."/>
            <person name="Ko A."/>
            <person name="Delaney K."/>
            <person name="Wissotski M."/>
            <person name="Lopez G."/>
            <person name="Campos D."/>
            <person name="Braidotti M."/>
            <person name="Ashley E."/>
            <person name="Golser W."/>
            <person name="Kim H."/>
            <person name="Lee S."/>
            <person name="Lin J."/>
            <person name="Dujmic Z."/>
            <person name="Kim W."/>
            <person name="Talag J."/>
            <person name="Zuccolo A."/>
            <person name="Fan C."/>
            <person name="Sebastian A."/>
            <person name="Kramer M."/>
            <person name="Spiegel L."/>
            <person name="Nascimento L."/>
            <person name="Zutavern T."/>
            <person name="Miller B."/>
            <person name="Ambroise C."/>
            <person name="Muller S."/>
            <person name="Spooner W."/>
            <person name="Narechania A."/>
            <person name="Ren L."/>
            <person name="Wei S."/>
            <person name="Kumari S."/>
            <person name="Faga B."/>
            <person name="Levy M.J."/>
            <person name="McMahan L."/>
            <person name="Van Buren P."/>
            <person name="Vaughn M.W."/>
            <person name="Ying K."/>
            <person name="Yeh C.-T."/>
            <person name="Emrich S.J."/>
            <person name="Jia Y."/>
            <person name="Kalyanaraman A."/>
            <person name="Hsia A.-P."/>
            <person name="Barbazuk W.B."/>
            <person name="Baucom R.S."/>
            <person name="Brutnell T.P."/>
            <person name="Carpita N.C."/>
            <person name="Chaparro C."/>
            <person name="Chia J.-M."/>
            <person name="Deragon J.-M."/>
            <person name="Estill J.C."/>
            <person name="Fu Y."/>
            <person name="Jeddeloh J.A."/>
            <person name="Han Y."/>
            <person name="Lee H."/>
            <person name="Li P."/>
            <person name="Lisch D.R."/>
            <person name="Liu S."/>
            <person name="Liu Z."/>
            <person name="Nagel D.H."/>
            <person name="McCann M.C."/>
            <person name="SanMiguel P."/>
            <person name="Myers A.M."/>
            <person name="Nettleton D."/>
            <person name="Nguyen J."/>
            <person name="Penning B.W."/>
            <person name="Ponnala L."/>
            <person name="Schneider K.L."/>
            <person name="Schwartz D.C."/>
            <person name="Sharma A."/>
            <person name="Soderlund C."/>
            <person name="Springer N.M."/>
            <person name="Sun Q."/>
            <person name="Wang H."/>
            <person name="Waterman M."/>
            <person name="Westerman R."/>
            <person name="Wolfgruber T.K."/>
            <person name="Yang L."/>
            <person name="Yu Y."/>
            <person name="Zhang L."/>
            <person name="Zhou S."/>
            <person name="Zhu Q."/>
            <person name="Bennetzen J.L."/>
            <person name="Dawe R.K."/>
            <person name="Jiang J."/>
            <person name="Jiang N."/>
            <person name="Presting G.G."/>
            <person name="Wessler S.R."/>
            <person name="Aluru S."/>
            <person name="Martienssen R.A."/>
            <person name="Clifton S.W."/>
            <person name="McCombie W.R."/>
            <person name="Wing R.A."/>
            <person name="Wilson R.K."/>
        </authorList>
    </citation>
    <scope>NUCLEOTIDE SEQUENCE [LARGE SCALE GENOMIC DNA]</scope>
    <source>
        <strain evidence="3">cv. B73</strain>
    </source>
</reference>
<dbReference type="PaxDb" id="4577-GRMZM2G465310_P01"/>
<protein>
    <submittedName>
        <fullName evidence="1">F-box protein PP2-A13</fullName>
    </submittedName>
</protein>
<dbReference type="SUPFAM" id="SSF81383">
    <property type="entry name" value="F-box domain"/>
    <property type="match status" value="1"/>
</dbReference>
<accession>A0A1D6HE30</accession>
<dbReference type="PANTHER" id="PTHR31960:SF8">
    <property type="entry name" value="OS02G0675800 PROTEIN"/>
    <property type="match status" value="1"/>
</dbReference>
<evidence type="ECO:0000313" key="2">
    <source>
        <dbReference type="EnsemblPlants" id="Zm00001eb248010_P001"/>
    </source>
</evidence>
<dbReference type="Gramene" id="Zm00001eb248010_T001">
    <property type="protein sequence ID" value="Zm00001eb248010_P001"/>
    <property type="gene ID" value="Zm00001eb248010"/>
</dbReference>
<dbReference type="PANTHER" id="PTHR31960">
    <property type="entry name" value="F-BOX PROTEIN PP2-A15"/>
    <property type="match status" value="1"/>
</dbReference>
<evidence type="ECO:0000313" key="3">
    <source>
        <dbReference type="Proteomes" id="UP000007305"/>
    </source>
</evidence>
<gene>
    <name evidence="1" type="ORF">ZEAMMB73_Zm00001d017316</name>
</gene>
<dbReference type="EMBL" id="CM000781">
    <property type="protein sequence ID" value="AQK72907.1"/>
    <property type="molecule type" value="Genomic_DNA"/>
</dbReference>
<reference evidence="2" key="4">
    <citation type="submission" date="2021-05" db="UniProtKB">
        <authorList>
            <consortium name="EnsemblPlants"/>
        </authorList>
    </citation>
    <scope>IDENTIFICATION</scope>
    <source>
        <strain evidence="2">cv. B73</strain>
    </source>
</reference>
<name>A0A1D6HE30_MAIZE</name>
<sequence length="88" mass="9689">MVLLYLDQPEICQVAHLNSAFRGTASAGCVWAAKLPANYRYLAALVATADDEGCGDRDPNGKRLTKKEIYARLCRSTLFYAAERNSGF</sequence>
<dbReference type="EnsemblPlants" id="Zm00001eb248010_T001">
    <property type="protein sequence ID" value="Zm00001eb248010_P001"/>
    <property type="gene ID" value="Zm00001eb248010"/>
</dbReference>
<reference evidence="1" key="2">
    <citation type="submission" date="2015-12" db="EMBL/GenBank/DDBJ databases">
        <title>Update maize B73 reference genome by single molecule sequencing technologies.</title>
        <authorList>
            <consortium name="Maize Genome Sequencing Project"/>
            <person name="Ware D."/>
        </authorList>
    </citation>
    <scope>NUCLEOTIDE SEQUENCE</scope>
    <source>
        <tissue evidence="1">Seedling</tissue>
    </source>
</reference>
<reference evidence="2" key="3">
    <citation type="submission" date="2019-07" db="EMBL/GenBank/DDBJ databases">
        <authorList>
            <person name="Seetharam A."/>
            <person name="Woodhouse M."/>
            <person name="Cannon E."/>
        </authorList>
    </citation>
    <scope>NUCLEOTIDE SEQUENCE [LARGE SCALE GENOMIC DNA]</scope>
    <source>
        <strain evidence="2">cv. B73</strain>
    </source>
</reference>
<organism evidence="2 3">
    <name type="scientific">Zea mays</name>
    <name type="common">Maize</name>
    <dbReference type="NCBI Taxonomy" id="4577"/>
    <lineage>
        <taxon>Eukaryota</taxon>
        <taxon>Viridiplantae</taxon>
        <taxon>Streptophyta</taxon>
        <taxon>Embryophyta</taxon>
        <taxon>Tracheophyta</taxon>
        <taxon>Spermatophyta</taxon>
        <taxon>Magnoliopsida</taxon>
        <taxon>Liliopsida</taxon>
        <taxon>Poales</taxon>
        <taxon>Poaceae</taxon>
        <taxon>PACMAD clade</taxon>
        <taxon>Panicoideae</taxon>
        <taxon>Andropogonodae</taxon>
        <taxon>Andropogoneae</taxon>
        <taxon>Tripsacinae</taxon>
        <taxon>Zea</taxon>
    </lineage>
</organism>
<keyword evidence="3" id="KW-1185">Reference proteome</keyword>
<dbReference type="ExpressionAtlas" id="A0A1D6HE30">
    <property type="expression patterns" value="baseline"/>
</dbReference>
<dbReference type="SMR" id="A0A1D6HE30"/>
<dbReference type="AlphaFoldDB" id="A0A1D6HE30"/>